<comment type="caution">
    <text evidence="2">The sequence shown here is derived from an EMBL/GenBank/DDBJ whole genome shotgun (WGS) entry which is preliminary data.</text>
</comment>
<name>A0ABV9TP64_9ACTN</name>
<protein>
    <submittedName>
        <fullName evidence="2">Uncharacterized protein</fullName>
    </submittedName>
</protein>
<dbReference type="EMBL" id="JBHSIT010000001">
    <property type="protein sequence ID" value="MFC4905870.1"/>
    <property type="molecule type" value="Genomic_DNA"/>
</dbReference>
<feature type="signal peptide" evidence="1">
    <location>
        <begin position="1"/>
        <end position="30"/>
    </location>
</feature>
<dbReference type="Proteomes" id="UP001595872">
    <property type="component" value="Unassembled WGS sequence"/>
</dbReference>
<accession>A0ABV9TP64</accession>
<organism evidence="2 3">
    <name type="scientific">Actinomadura gamaensis</name>
    <dbReference type="NCBI Taxonomy" id="1763541"/>
    <lineage>
        <taxon>Bacteria</taxon>
        <taxon>Bacillati</taxon>
        <taxon>Actinomycetota</taxon>
        <taxon>Actinomycetes</taxon>
        <taxon>Streptosporangiales</taxon>
        <taxon>Thermomonosporaceae</taxon>
        <taxon>Actinomadura</taxon>
    </lineage>
</organism>
<keyword evidence="1" id="KW-0732">Signal</keyword>
<sequence length="168" mass="17449">MKRITKLAAGAFTGAAVVLAPLALTGTANAETGTVITLEPTGAQRAAAAKVIHCTIVAHNPHYSHHADAKNRSMVNVVGTVKCDHKVARISIRVGLYKNGHLYKQSGVKSNTGKSSISQNAARRCVKRQKYTGVAVASVVAPPGYTPPTASGRSVSKTVYISACKKGG</sequence>
<evidence type="ECO:0000256" key="1">
    <source>
        <dbReference type="SAM" id="SignalP"/>
    </source>
</evidence>
<feature type="chain" id="PRO_5045062853" evidence="1">
    <location>
        <begin position="31"/>
        <end position="168"/>
    </location>
</feature>
<gene>
    <name evidence="2" type="ORF">ACFPCY_00925</name>
</gene>
<reference evidence="3" key="1">
    <citation type="journal article" date="2019" name="Int. J. Syst. Evol. Microbiol.">
        <title>The Global Catalogue of Microorganisms (GCM) 10K type strain sequencing project: providing services to taxonomists for standard genome sequencing and annotation.</title>
        <authorList>
            <consortium name="The Broad Institute Genomics Platform"/>
            <consortium name="The Broad Institute Genome Sequencing Center for Infectious Disease"/>
            <person name="Wu L."/>
            <person name="Ma J."/>
        </authorList>
    </citation>
    <scope>NUCLEOTIDE SEQUENCE [LARGE SCALE GENOMIC DNA]</scope>
    <source>
        <strain evidence="3">KLKA75</strain>
    </source>
</reference>
<dbReference type="RefSeq" id="WP_378251605.1">
    <property type="nucleotide sequence ID" value="NZ_JBHSIT010000001.1"/>
</dbReference>
<evidence type="ECO:0000313" key="3">
    <source>
        <dbReference type="Proteomes" id="UP001595872"/>
    </source>
</evidence>
<keyword evidence="3" id="KW-1185">Reference proteome</keyword>
<evidence type="ECO:0000313" key="2">
    <source>
        <dbReference type="EMBL" id="MFC4905870.1"/>
    </source>
</evidence>
<proteinExistence type="predicted"/>